<evidence type="ECO:0008006" key="3">
    <source>
        <dbReference type="Google" id="ProtNLM"/>
    </source>
</evidence>
<evidence type="ECO:0000313" key="2">
    <source>
        <dbReference type="Proteomes" id="UP000003100"/>
    </source>
</evidence>
<protein>
    <recommendedName>
        <fullName evidence="3">Phage capsid family</fullName>
    </recommendedName>
</protein>
<dbReference type="eggNOG" id="ENOG50305QN">
    <property type="taxonomic scope" value="Bacteria"/>
</dbReference>
<keyword evidence="2" id="KW-1185">Reference proteome</keyword>
<dbReference type="AlphaFoldDB" id="C0CPQ3"/>
<accession>C0CPQ3</accession>
<dbReference type="GeneID" id="86822576"/>
<sequence length="297" mass="32192">MKNKVFRELQLFAAETGTTVAADLTPAISVDFTSRIAQNIVELQQLLGITDLIPMAAGTDIKIYKWTVGELAAQVGEGEDIDLTHVKRELADTITLDLDKYRRNTTAEAIQKVGRDIAINQSDEKLIQKVQKGIKGSLYTVLKAGTGTAAGTNLQICLANLWAKLQKYYEDEDVSPVYFVNPQDVADYLGTAQITMQTAFGFTYIENFLGLGTAIVSPQVEAKKPIATAKENLRGAYVPMSGDVAQTFNLTADTTGLVGMTHSTKTGNATVDTLLMSCVKFFPEFQDGVFVGTISGE</sequence>
<gene>
    <name evidence="1" type="ORF">RUMHYD_02854</name>
</gene>
<reference evidence="1 2" key="1">
    <citation type="submission" date="2009-01" db="EMBL/GenBank/DDBJ databases">
        <authorList>
            <person name="Fulton L."/>
            <person name="Clifton S."/>
            <person name="Fulton B."/>
            <person name="Xu J."/>
            <person name="Minx P."/>
            <person name="Pepin K.H."/>
            <person name="Johnson M."/>
            <person name="Bhonagiri V."/>
            <person name="Nash W.E."/>
            <person name="Mardis E.R."/>
            <person name="Wilson R.K."/>
        </authorList>
    </citation>
    <scope>NUCLEOTIDE SEQUENCE [LARGE SCALE GENOMIC DNA]</scope>
    <source>
        <strain evidence="2">DSM 10507 / JCM 14656 / S5a33</strain>
    </source>
</reference>
<dbReference type="RefSeq" id="WP_005950563.1">
    <property type="nucleotide sequence ID" value="NZ_CP136423.1"/>
</dbReference>
<dbReference type="HOGENOM" id="CLU_059509_0_0_9"/>
<proteinExistence type="predicted"/>
<dbReference type="EMBL" id="ACBZ01000158">
    <property type="protein sequence ID" value="EEG48223.1"/>
    <property type="molecule type" value="Genomic_DNA"/>
</dbReference>
<evidence type="ECO:0000313" key="1">
    <source>
        <dbReference type="EMBL" id="EEG48223.1"/>
    </source>
</evidence>
<reference evidence="1 2" key="2">
    <citation type="submission" date="2009-02" db="EMBL/GenBank/DDBJ databases">
        <title>Draft genome sequence of Blautia hydrogenotrophica DSM 10507 (Ruminococcus hydrogenotrophicus DSM 10507).</title>
        <authorList>
            <person name="Sudarsanam P."/>
            <person name="Ley R."/>
            <person name="Guruge J."/>
            <person name="Turnbaugh P.J."/>
            <person name="Mahowald M."/>
            <person name="Liep D."/>
            <person name="Gordon J."/>
        </authorList>
    </citation>
    <scope>NUCLEOTIDE SEQUENCE [LARGE SCALE GENOMIC DNA]</scope>
    <source>
        <strain evidence="2">DSM 10507 / JCM 14656 / S5a33</strain>
    </source>
</reference>
<comment type="caution">
    <text evidence="1">The sequence shown here is derived from an EMBL/GenBank/DDBJ whole genome shotgun (WGS) entry which is preliminary data.</text>
</comment>
<dbReference type="PATRIC" id="fig|476272.21.peg.988"/>
<name>C0CPQ3_BLAHS</name>
<dbReference type="Proteomes" id="UP000003100">
    <property type="component" value="Unassembled WGS sequence"/>
</dbReference>
<organism evidence="1 2">
    <name type="scientific">Blautia hydrogenotrophica (strain DSM 10507 / JCM 14656 / S5a33)</name>
    <name type="common">Ruminococcus hydrogenotrophicus</name>
    <dbReference type="NCBI Taxonomy" id="476272"/>
    <lineage>
        <taxon>Bacteria</taxon>
        <taxon>Bacillati</taxon>
        <taxon>Bacillota</taxon>
        <taxon>Clostridia</taxon>
        <taxon>Lachnospirales</taxon>
        <taxon>Lachnospiraceae</taxon>
        <taxon>Blautia</taxon>
    </lineage>
</organism>